<gene>
    <name evidence="3" type="ORF">GCM10010517_30900</name>
</gene>
<keyword evidence="3" id="KW-0269">Exonuclease</keyword>
<dbReference type="InterPro" id="IPR050535">
    <property type="entry name" value="DNA_Repair-Maintenance_Comp"/>
</dbReference>
<dbReference type="Gene3D" id="3.60.21.10">
    <property type="match status" value="1"/>
</dbReference>
<sequence>MKLIHAADLHIDSPLRGLSAYEGAPAEELRTASRRALENLVDLAISESVDGVLLAGDVYDGDWPDFQTGLFFGKQMSLLRAEGIPVYLVSGNHDAQNKMTRRLPLPDNVRVLDVDEPETVCDEKAGLAVHGQGFPRWDITDNLALGYPPPRQDLFNVGLLHTALNGRDGHDRYAPCTVDHLMAKGYDYWALGHVHSREVVLEDPWIVFPGNIQGRHARETGSKGCTLVTVGGDLRVRSAVHHDLDVARWEHLRIDVSGAEDLDAVADLVRARLGALPSGKLQAVRISLTGRSSTHLPLWNGRHRFVNEIRSLANDLGDLWVEKVRIETRLPDTPDEGTAGLLADLRHTAAALHTDADALRQVVTGHPLYAELPAEVHGRDGLRPDDPEWLRRLGDEAVDLLESMLTEGRNR</sequence>
<dbReference type="SUPFAM" id="SSF56300">
    <property type="entry name" value="Metallo-dependent phosphatases"/>
    <property type="match status" value="1"/>
</dbReference>
<feature type="domain" description="Calcineurin-like phosphoesterase" evidence="2">
    <location>
        <begin position="1"/>
        <end position="196"/>
    </location>
</feature>
<proteinExistence type="predicted"/>
<dbReference type="PANTHER" id="PTHR30337">
    <property type="entry name" value="COMPONENT OF ATP-DEPENDENT DSDNA EXONUCLEASE"/>
    <property type="match status" value="1"/>
</dbReference>
<keyword evidence="3" id="KW-0540">Nuclease</keyword>
<dbReference type="InterPro" id="IPR041796">
    <property type="entry name" value="Mre11_N"/>
</dbReference>
<dbReference type="Pfam" id="PF00149">
    <property type="entry name" value="Metallophos"/>
    <property type="match status" value="1"/>
</dbReference>
<comment type="caution">
    <text evidence="3">The sequence shown here is derived from an EMBL/GenBank/DDBJ whole genome shotgun (WGS) entry which is preliminary data.</text>
</comment>
<dbReference type="GO" id="GO:0004527">
    <property type="term" value="F:exonuclease activity"/>
    <property type="evidence" value="ECO:0007669"/>
    <property type="project" value="UniProtKB-KW"/>
</dbReference>
<protein>
    <submittedName>
        <fullName evidence="3">DNA repair exonuclease</fullName>
    </submittedName>
</protein>
<evidence type="ECO:0000259" key="2">
    <source>
        <dbReference type="Pfam" id="PF00149"/>
    </source>
</evidence>
<accession>A0ABN3VXG2</accession>
<dbReference type="RefSeq" id="WP_344971790.1">
    <property type="nucleotide sequence ID" value="NZ_BAAAVI010000019.1"/>
</dbReference>
<dbReference type="EMBL" id="BAAAVI010000019">
    <property type="protein sequence ID" value="GAA2870641.1"/>
    <property type="molecule type" value="Genomic_DNA"/>
</dbReference>
<dbReference type="PIRSF" id="PIRSF033091">
    <property type="entry name" value="Pesterase_YhaO"/>
    <property type="match status" value="1"/>
</dbReference>
<dbReference type="Proteomes" id="UP001500831">
    <property type="component" value="Unassembled WGS sequence"/>
</dbReference>
<dbReference type="InterPro" id="IPR014576">
    <property type="entry name" value="Pesterase_YhaO"/>
</dbReference>
<dbReference type="InterPro" id="IPR029052">
    <property type="entry name" value="Metallo-depent_PP-like"/>
</dbReference>
<dbReference type="CDD" id="cd00840">
    <property type="entry name" value="MPP_Mre11_N"/>
    <property type="match status" value="1"/>
</dbReference>
<organism evidence="3 4">
    <name type="scientific">Streptosporangium fragile</name>
    <dbReference type="NCBI Taxonomy" id="46186"/>
    <lineage>
        <taxon>Bacteria</taxon>
        <taxon>Bacillati</taxon>
        <taxon>Actinomycetota</taxon>
        <taxon>Actinomycetes</taxon>
        <taxon>Streptosporangiales</taxon>
        <taxon>Streptosporangiaceae</taxon>
        <taxon>Streptosporangium</taxon>
    </lineage>
</organism>
<dbReference type="PANTHER" id="PTHR30337:SF7">
    <property type="entry name" value="PHOSPHOESTERASE"/>
    <property type="match status" value="1"/>
</dbReference>
<keyword evidence="1" id="KW-0378">Hydrolase</keyword>
<evidence type="ECO:0000256" key="1">
    <source>
        <dbReference type="ARBA" id="ARBA00022801"/>
    </source>
</evidence>
<evidence type="ECO:0000313" key="4">
    <source>
        <dbReference type="Proteomes" id="UP001500831"/>
    </source>
</evidence>
<evidence type="ECO:0000313" key="3">
    <source>
        <dbReference type="EMBL" id="GAA2870641.1"/>
    </source>
</evidence>
<keyword evidence="4" id="KW-1185">Reference proteome</keyword>
<name>A0ABN3VXG2_9ACTN</name>
<reference evidence="3 4" key="1">
    <citation type="journal article" date="2019" name="Int. J. Syst. Evol. Microbiol.">
        <title>The Global Catalogue of Microorganisms (GCM) 10K type strain sequencing project: providing services to taxonomists for standard genome sequencing and annotation.</title>
        <authorList>
            <consortium name="The Broad Institute Genomics Platform"/>
            <consortium name="The Broad Institute Genome Sequencing Center for Infectious Disease"/>
            <person name="Wu L."/>
            <person name="Ma J."/>
        </authorList>
    </citation>
    <scope>NUCLEOTIDE SEQUENCE [LARGE SCALE GENOMIC DNA]</scope>
    <source>
        <strain evidence="3 4">JCM 6242</strain>
    </source>
</reference>
<dbReference type="InterPro" id="IPR004843">
    <property type="entry name" value="Calcineurin-like_PHP"/>
</dbReference>